<organism evidence="1 2">
    <name type="scientific">Coniochaeta ligniaria NRRL 30616</name>
    <dbReference type="NCBI Taxonomy" id="1408157"/>
    <lineage>
        <taxon>Eukaryota</taxon>
        <taxon>Fungi</taxon>
        <taxon>Dikarya</taxon>
        <taxon>Ascomycota</taxon>
        <taxon>Pezizomycotina</taxon>
        <taxon>Sordariomycetes</taxon>
        <taxon>Sordariomycetidae</taxon>
        <taxon>Coniochaetales</taxon>
        <taxon>Coniochaetaceae</taxon>
        <taxon>Coniochaeta</taxon>
    </lineage>
</organism>
<reference evidence="1 2" key="1">
    <citation type="submission" date="2016-10" db="EMBL/GenBank/DDBJ databases">
        <title>Draft genome sequence of Coniochaeta ligniaria NRRL30616, a lignocellulolytic fungus for bioabatement of inhibitors in plant biomass hydrolysates.</title>
        <authorList>
            <consortium name="DOE Joint Genome Institute"/>
            <person name="Jimenez D.J."/>
            <person name="Hector R.E."/>
            <person name="Riley R."/>
            <person name="Sun H."/>
            <person name="Grigoriev I.V."/>
            <person name="Van Elsas J.D."/>
            <person name="Nichols N.N."/>
        </authorList>
    </citation>
    <scope>NUCLEOTIDE SEQUENCE [LARGE SCALE GENOMIC DNA]</scope>
    <source>
        <strain evidence="1 2">NRRL 30616</strain>
    </source>
</reference>
<dbReference type="OrthoDB" id="5241633at2759"/>
<sequence>MECGDQLALITSLPFVHTARRCYRSKTNGPVTLSAFELVRRGRRSTRALLHLPHSKCSTTAYILVPLAHHDVKPCASYTIYAGDLDCSSKCIEWCYLYDNSS</sequence>
<keyword evidence="2" id="KW-1185">Reference proteome</keyword>
<evidence type="ECO:0000313" key="1">
    <source>
        <dbReference type="EMBL" id="OIW29055.1"/>
    </source>
</evidence>
<dbReference type="Proteomes" id="UP000182658">
    <property type="component" value="Unassembled WGS sequence"/>
</dbReference>
<accession>A0A1J7IN92</accession>
<dbReference type="EMBL" id="KV875098">
    <property type="protein sequence ID" value="OIW29055.1"/>
    <property type="molecule type" value="Genomic_DNA"/>
</dbReference>
<protein>
    <submittedName>
        <fullName evidence="1">Uncharacterized protein</fullName>
    </submittedName>
</protein>
<evidence type="ECO:0000313" key="2">
    <source>
        <dbReference type="Proteomes" id="UP000182658"/>
    </source>
</evidence>
<dbReference type="AlphaFoldDB" id="A0A1J7IN92"/>
<proteinExistence type="predicted"/>
<dbReference type="InParanoid" id="A0A1J7IN92"/>
<gene>
    <name evidence="1" type="ORF">CONLIGDRAFT_633257</name>
</gene>
<name>A0A1J7IN92_9PEZI</name>